<feature type="compositionally biased region" description="Polar residues" evidence="5">
    <location>
        <begin position="138"/>
        <end position="157"/>
    </location>
</feature>
<feature type="compositionally biased region" description="Polar residues" evidence="5">
    <location>
        <begin position="106"/>
        <end position="116"/>
    </location>
</feature>
<evidence type="ECO:0000256" key="2">
    <source>
        <dbReference type="ARBA" id="ARBA00006472"/>
    </source>
</evidence>
<evidence type="ECO:0000313" key="6">
    <source>
        <dbReference type="EMBL" id="KAJ3481941.1"/>
    </source>
</evidence>
<dbReference type="SUPFAM" id="SSF55248">
    <property type="entry name" value="PCD-like"/>
    <property type="match status" value="1"/>
</dbReference>
<proteinExistence type="inferred from homology"/>
<comment type="similarity">
    <text evidence="2">Belongs to the pterin-4-alpha-carbinolamine dehydratase family.</text>
</comment>
<sequence length="511" mass="56401">MYRGAISRISRPYLVHISPFRAQTLAASRFSSISRPVRTNSPTVSRILASHYSTSVNETANDAEVKDLEVKDILQDSRGTPSQEGQSSNASELVQENGAEAKATEETPSLEHQSPDTPEAVQTGDTEVKVAEVEDIVQPSQATPSPENQSSGTSEVVQENVTKVKVAEVEDILHVSQETASVQDQSSSTPELAQENSIEEGAEIRSSKSDSIVITSSVAGTDDVSQLLLEGLPPLPAKPKYPCPHLSDEEVMTYLAPLYLRGWGVIRKKTAVHGTTKRPLFLIKKFSFKSFDHLMLFVNDMVQVIQNENHEPLFHVSGNRLKFFTHTHSATIPGVTDPNPQSPKHIFPGITLRDIRLAYLVEDLEVKHLQSGGAVRAHEVKFSGFRPSSLLPLCGYDNSTWRDHNQGGDIQDLLTNVDEAFYDVEGPKRKQLPAVPRRKPRCPACNGDHTLTKCPDRKGIKPCPRDEKDRTERPRAGTLSNSSGRPGARVHVTERLVLVAAKVLNFERYED</sequence>
<feature type="region of interest" description="Disordered" evidence="5">
    <location>
        <begin position="177"/>
        <end position="206"/>
    </location>
</feature>
<feature type="compositionally biased region" description="Polar residues" evidence="5">
    <location>
        <begin position="77"/>
        <end position="94"/>
    </location>
</feature>
<keyword evidence="4" id="KW-0456">Lyase</keyword>
<evidence type="ECO:0000313" key="7">
    <source>
        <dbReference type="Proteomes" id="UP001212997"/>
    </source>
</evidence>
<organism evidence="6 7">
    <name type="scientific">Meripilus lineatus</name>
    <dbReference type="NCBI Taxonomy" id="2056292"/>
    <lineage>
        <taxon>Eukaryota</taxon>
        <taxon>Fungi</taxon>
        <taxon>Dikarya</taxon>
        <taxon>Basidiomycota</taxon>
        <taxon>Agaricomycotina</taxon>
        <taxon>Agaricomycetes</taxon>
        <taxon>Polyporales</taxon>
        <taxon>Meripilaceae</taxon>
        <taxon>Meripilus</taxon>
    </lineage>
</organism>
<dbReference type="Gene3D" id="3.30.1360.20">
    <property type="entry name" value="Transcriptional coactivator/pterin dehydratase"/>
    <property type="match status" value="1"/>
</dbReference>
<dbReference type="AlphaFoldDB" id="A0AAD5V4M4"/>
<keyword evidence="7" id="KW-1185">Reference proteome</keyword>
<feature type="compositionally biased region" description="Polar residues" evidence="5">
    <location>
        <begin position="177"/>
        <end position="196"/>
    </location>
</feature>
<dbReference type="GO" id="GO:0008124">
    <property type="term" value="F:4-alpha-hydroxytetrahydrobiopterin dehydratase activity"/>
    <property type="evidence" value="ECO:0007669"/>
    <property type="project" value="UniProtKB-EC"/>
</dbReference>
<evidence type="ECO:0000256" key="1">
    <source>
        <dbReference type="ARBA" id="ARBA00001554"/>
    </source>
</evidence>
<dbReference type="EMBL" id="JANAWD010000296">
    <property type="protein sequence ID" value="KAJ3481941.1"/>
    <property type="molecule type" value="Genomic_DNA"/>
</dbReference>
<name>A0AAD5V4M4_9APHY</name>
<reference evidence="6" key="1">
    <citation type="submission" date="2022-07" db="EMBL/GenBank/DDBJ databases">
        <title>Genome Sequence of Physisporinus lineatus.</title>
        <authorList>
            <person name="Buettner E."/>
        </authorList>
    </citation>
    <scope>NUCLEOTIDE SEQUENCE</scope>
    <source>
        <strain evidence="6">VT162</strain>
    </source>
</reference>
<dbReference type="GO" id="GO:0006729">
    <property type="term" value="P:tetrahydrobiopterin biosynthetic process"/>
    <property type="evidence" value="ECO:0007669"/>
    <property type="project" value="InterPro"/>
</dbReference>
<feature type="compositionally biased region" description="Basic and acidic residues" evidence="5">
    <location>
        <begin position="455"/>
        <end position="475"/>
    </location>
</feature>
<evidence type="ECO:0000256" key="3">
    <source>
        <dbReference type="ARBA" id="ARBA00013252"/>
    </source>
</evidence>
<protein>
    <recommendedName>
        <fullName evidence="3">4a-hydroxytetrahydrobiopterin dehydratase</fullName>
        <ecNumber evidence="3">4.2.1.96</ecNumber>
    </recommendedName>
</protein>
<feature type="region of interest" description="Disordered" evidence="5">
    <location>
        <begin position="77"/>
        <end position="124"/>
    </location>
</feature>
<dbReference type="Pfam" id="PF01329">
    <property type="entry name" value="Pterin_4a"/>
    <property type="match status" value="1"/>
</dbReference>
<accession>A0AAD5V4M4</accession>
<feature type="region of interest" description="Disordered" evidence="5">
    <location>
        <begin position="455"/>
        <end position="487"/>
    </location>
</feature>
<feature type="region of interest" description="Disordered" evidence="5">
    <location>
        <begin position="137"/>
        <end position="157"/>
    </location>
</feature>
<dbReference type="EC" id="4.2.1.96" evidence="3"/>
<dbReference type="InterPro" id="IPR036428">
    <property type="entry name" value="PCD_sf"/>
</dbReference>
<evidence type="ECO:0000256" key="5">
    <source>
        <dbReference type="SAM" id="MobiDB-lite"/>
    </source>
</evidence>
<dbReference type="Proteomes" id="UP001212997">
    <property type="component" value="Unassembled WGS sequence"/>
</dbReference>
<evidence type="ECO:0000256" key="4">
    <source>
        <dbReference type="ARBA" id="ARBA00023239"/>
    </source>
</evidence>
<gene>
    <name evidence="6" type="ORF">NLI96_g7316</name>
</gene>
<dbReference type="InterPro" id="IPR001533">
    <property type="entry name" value="Pterin_deHydtase"/>
</dbReference>
<comment type="caution">
    <text evidence="6">The sequence shown here is derived from an EMBL/GenBank/DDBJ whole genome shotgun (WGS) entry which is preliminary data.</text>
</comment>
<comment type="catalytic activity">
    <reaction evidence="1">
        <text>(4aS,6R)-4a-hydroxy-L-erythro-5,6,7,8-tetrahydrobiopterin = (6R)-L-erythro-6,7-dihydrobiopterin + H2O</text>
        <dbReference type="Rhea" id="RHEA:11920"/>
        <dbReference type="ChEBI" id="CHEBI:15377"/>
        <dbReference type="ChEBI" id="CHEBI:15642"/>
        <dbReference type="ChEBI" id="CHEBI:43120"/>
        <dbReference type="EC" id="4.2.1.96"/>
    </reaction>
</comment>